<dbReference type="RefSeq" id="WP_167216168.1">
    <property type="nucleotide sequence ID" value="NZ_JAASRO010000001.1"/>
</dbReference>
<evidence type="ECO:0000313" key="1">
    <source>
        <dbReference type="EMBL" id="NIK61574.1"/>
    </source>
</evidence>
<keyword evidence="2" id="KW-1185">Reference proteome</keyword>
<comment type="caution">
    <text evidence="1">The sequence shown here is derived from an EMBL/GenBank/DDBJ whole genome shotgun (WGS) entry which is preliminary data.</text>
</comment>
<accession>A0A7X5VIA2</accession>
<dbReference type="EMBL" id="JAASRO010000001">
    <property type="protein sequence ID" value="NIK61574.1"/>
    <property type="molecule type" value="Genomic_DNA"/>
</dbReference>
<name>A0A7X5VIA2_9ACTN</name>
<reference evidence="1 2" key="1">
    <citation type="submission" date="2020-03" db="EMBL/GenBank/DDBJ databases">
        <title>Sequencing the genomes of 1000 actinobacteria strains.</title>
        <authorList>
            <person name="Klenk H.-P."/>
        </authorList>
    </citation>
    <scope>NUCLEOTIDE SEQUENCE [LARGE SCALE GENOMIC DNA]</scope>
    <source>
        <strain evidence="1 2">DSM 45490</strain>
    </source>
</reference>
<proteinExistence type="predicted"/>
<protein>
    <submittedName>
        <fullName evidence="1">Uncharacterized protein</fullName>
    </submittedName>
</protein>
<dbReference type="AlphaFoldDB" id="A0A7X5VIA2"/>
<organism evidence="1 2">
    <name type="scientific">Kribbella shirazensis</name>
    <dbReference type="NCBI Taxonomy" id="1105143"/>
    <lineage>
        <taxon>Bacteria</taxon>
        <taxon>Bacillati</taxon>
        <taxon>Actinomycetota</taxon>
        <taxon>Actinomycetes</taxon>
        <taxon>Propionibacteriales</taxon>
        <taxon>Kribbellaceae</taxon>
        <taxon>Kribbella</taxon>
    </lineage>
</organism>
<dbReference type="Proteomes" id="UP000555407">
    <property type="component" value="Unassembled WGS sequence"/>
</dbReference>
<sequence>MAVRSVPDLRAARWRWVADRELSHLFAEVESARAADRVSRGSRHPSAPLRGDAALASSLGAYATALLKYRLPVPPVIRDELRLQRSLPS</sequence>
<gene>
    <name evidence="1" type="ORF">BJY22_007291</name>
</gene>
<evidence type="ECO:0000313" key="2">
    <source>
        <dbReference type="Proteomes" id="UP000555407"/>
    </source>
</evidence>